<name>A0A8T4HCQ9_9SPHI</name>
<dbReference type="Proteomes" id="UP000679691">
    <property type="component" value="Unassembled WGS sequence"/>
</dbReference>
<dbReference type="AlphaFoldDB" id="A0A8T4HCQ9"/>
<protein>
    <submittedName>
        <fullName evidence="1">Uncharacterized protein</fullName>
    </submittedName>
</protein>
<reference evidence="1" key="1">
    <citation type="submission" date="2021-03" db="EMBL/GenBank/DDBJ databases">
        <authorList>
            <person name="Lu T."/>
            <person name="Wang Q."/>
            <person name="Han X."/>
        </authorList>
    </citation>
    <scope>NUCLEOTIDE SEQUENCE</scope>
    <source>
        <strain evidence="1">WQ 2009</strain>
    </source>
</reference>
<keyword evidence="2" id="KW-1185">Reference proteome</keyword>
<gene>
    <name evidence="1" type="ORF">J5U18_13630</name>
</gene>
<dbReference type="RefSeq" id="WP_353548087.1">
    <property type="nucleotide sequence ID" value="NZ_JAGKSB010000027.1"/>
</dbReference>
<evidence type="ECO:0000313" key="2">
    <source>
        <dbReference type="Proteomes" id="UP000679691"/>
    </source>
</evidence>
<accession>A0A8T4HCQ9</accession>
<organism evidence="1 2">
    <name type="scientific">Rhinopithecimicrobium faecis</name>
    <dbReference type="NCBI Taxonomy" id="2820698"/>
    <lineage>
        <taxon>Bacteria</taxon>
        <taxon>Pseudomonadati</taxon>
        <taxon>Bacteroidota</taxon>
        <taxon>Sphingobacteriia</taxon>
        <taxon>Sphingobacteriales</taxon>
        <taxon>Sphingobacteriaceae</taxon>
        <taxon>Rhinopithecimicrobium</taxon>
    </lineage>
</organism>
<proteinExistence type="predicted"/>
<comment type="caution">
    <text evidence="1">The sequence shown here is derived from an EMBL/GenBank/DDBJ whole genome shotgun (WGS) entry which is preliminary data.</text>
</comment>
<dbReference type="EMBL" id="JAGKSB010000027">
    <property type="protein sequence ID" value="MBP3944574.1"/>
    <property type="molecule type" value="Genomic_DNA"/>
</dbReference>
<evidence type="ECO:0000313" key="1">
    <source>
        <dbReference type="EMBL" id="MBP3944574.1"/>
    </source>
</evidence>
<sequence>MQTIKGGFFYGRDFTDEPIQGGRLPEIGITGIRKDDGHWTFEIHNPYYTGNFDGYGNDDFAVPNPKSNIDDGDSGSSNNYTVQKFIDNISLRYKCSLCSSRVLYWN</sequence>